<dbReference type="KEGG" id="sen:SACE_4989"/>
<reference evidence="2 3" key="1">
    <citation type="journal article" date="2007" name="Nat. Biotechnol.">
        <title>Complete genome sequence of the erythromycin-producing bacterium Saccharopolyspora erythraea NRRL23338.</title>
        <authorList>
            <person name="Oliynyk M."/>
            <person name="Samborskyy M."/>
            <person name="Lester J.B."/>
            <person name="Mironenko T."/>
            <person name="Scott N."/>
            <person name="Dickens S."/>
            <person name="Haydock S.F."/>
            <person name="Leadlay P.F."/>
        </authorList>
    </citation>
    <scope>NUCLEOTIDE SEQUENCE [LARGE SCALE GENOMIC DNA]</scope>
    <source>
        <strain evidence="3">ATCC 11635 / DSM 40517 / JCM 4748 / NBRC 13426 / NCIMB 8594 / NRRL 2338</strain>
    </source>
</reference>
<dbReference type="Proteomes" id="UP000006728">
    <property type="component" value="Chromosome"/>
</dbReference>
<keyword evidence="3" id="KW-1185">Reference proteome</keyword>
<proteinExistence type="predicted"/>
<evidence type="ECO:0000313" key="3">
    <source>
        <dbReference type="Proteomes" id="UP000006728"/>
    </source>
</evidence>
<dbReference type="Pfam" id="PF01695">
    <property type="entry name" value="IstB_IS21"/>
    <property type="match status" value="1"/>
</dbReference>
<dbReference type="EMBL" id="AM420293">
    <property type="protein sequence ID" value="CAM04253.1"/>
    <property type="molecule type" value="Genomic_DNA"/>
</dbReference>
<gene>
    <name evidence="2" type="ordered locus">SACE_4989</name>
</gene>
<feature type="domain" description="IstB-like ATP-binding" evidence="1">
    <location>
        <begin position="1"/>
        <end position="25"/>
    </location>
</feature>
<dbReference type="HOGENOM" id="CLU_3332593_0_0_11"/>
<accession>A4FJM8</accession>
<dbReference type="InterPro" id="IPR002611">
    <property type="entry name" value="IstB_ATP-bd"/>
</dbReference>
<name>A4FJM8_SACEN</name>
<evidence type="ECO:0000313" key="2">
    <source>
        <dbReference type="EMBL" id="CAM04253.1"/>
    </source>
</evidence>
<evidence type="ECO:0000259" key="1">
    <source>
        <dbReference type="Pfam" id="PF01695"/>
    </source>
</evidence>
<dbReference type="GO" id="GO:0005524">
    <property type="term" value="F:ATP binding"/>
    <property type="evidence" value="ECO:0007669"/>
    <property type="project" value="InterPro"/>
</dbReference>
<dbReference type="AlphaFoldDB" id="A4FJM8"/>
<dbReference type="eggNOG" id="COG1484">
    <property type="taxonomic scope" value="Bacteria"/>
</dbReference>
<sequence>MIDRLVHHAEVISLKGDSYRLKDRQDLGRVPAATNTND</sequence>
<protein>
    <recommendedName>
        <fullName evidence="1">IstB-like ATP-binding domain-containing protein</fullName>
    </recommendedName>
</protein>
<organism evidence="2 3">
    <name type="scientific">Saccharopolyspora erythraea (strain ATCC 11635 / DSM 40517 / JCM 4748 / NBRC 13426 / NCIMB 8594 / NRRL 2338)</name>
    <dbReference type="NCBI Taxonomy" id="405948"/>
    <lineage>
        <taxon>Bacteria</taxon>
        <taxon>Bacillati</taxon>
        <taxon>Actinomycetota</taxon>
        <taxon>Actinomycetes</taxon>
        <taxon>Pseudonocardiales</taxon>
        <taxon>Pseudonocardiaceae</taxon>
        <taxon>Saccharopolyspora</taxon>
    </lineage>
</organism>